<sequence length="126" mass="13474">MQGVPAQAGGQQTVEAGFSAPESLAPAIETYLGCLGPTMQGISRKAGPQFADGMRKVVDQTLEHCAPSRAKARRLGLRLIQGDAKVAAADREATVDHTLAEIDAVFRRMPDQLPPEERPEAEKARP</sequence>
<dbReference type="AlphaFoldDB" id="A0A7X5V372"/>
<proteinExistence type="predicted"/>
<dbReference type="EMBL" id="JAASQV010000005">
    <property type="protein sequence ID" value="NIJ67044.1"/>
    <property type="molecule type" value="Genomic_DNA"/>
</dbReference>
<protein>
    <submittedName>
        <fullName evidence="2">Uncharacterized protein</fullName>
    </submittedName>
</protein>
<dbReference type="Proteomes" id="UP000564677">
    <property type="component" value="Unassembled WGS sequence"/>
</dbReference>
<accession>A0A7X5V372</accession>
<reference evidence="2 3" key="1">
    <citation type="submission" date="2020-03" db="EMBL/GenBank/DDBJ databases">
        <title>Genomic Encyclopedia of Type Strains, Phase IV (KMG-IV): sequencing the most valuable type-strain genomes for metagenomic binning, comparative biology and taxonomic classification.</title>
        <authorList>
            <person name="Goeker M."/>
        </authorList>
    </citation>
    <scope>NUCLEOTIDE SEQUENCE [LARGE SCALE GENOMIC DNA]</scope>
    <source>
        <strain evidence="2 3">DSM 4733</strain>
    </source>
</reference>
<keyword evidence="3" id="KW-1185">Reference proteome</keyword>
<evidence type="ECO:0000313" key="3">
    <source>
        <dbReference type="Proteomes" id="UP000564677"/>
    </source>
</evidence>
<gene>
    <name evidence="2" type="ORF">FHR20_004022</name>
</gene>
<name>A0A7X5V372_9SPHN</name>
<evidence type="ECO:0000313" key="2">
    <source>
        <dbReference type="EMBL" id="NIJ67044.1"/>
    </source>
</evidence>
<feature type="region of interest" description="Disordered" evidence="1">
    <location>
        <begin position="107"/>
        <end position="126"/>
    </location>
</feature>
<comment type="caution">
    <text evidence="2">The sequence shown here is derived from an EMBL/GenBank/DDBJ whole genome shotgun (WGS) entry which is preliminary data.</text>
</comment>
<organism evidence="2 3">
    <name type="scientific">Sphingomonas leidyi</name>
    <dbReference type="NCBI Taxonomy" id="68569"/>
    <lineage>
        <taxon>Bacteria</taxon>
        <taxon>Pseudomonadati</taxon>
        <taxon>Pseudomonadota</taxon>
        <taxon>Alphaproteobacteria</taxon>
        <taxon>Sphingomonadales</taxon>
        <taxon>Sphingomonadaceae</taxon>
        <taxon>Sphingomonas</taxon>
    </lineage>
</organism>
<evidence type="ECO:0000256" key="1">
    <source>
        <dbReference type="SAM" id="MobiDB-lite"/>
    </source>
</evidence>